<gene>
    <name evidence="10" type="primary">flgE</name>
    <name evidence="10" type="ORF">TUM19329_15040</name>
</gene>
<dbReference type="InterPro" id="IPR001444">
    <property type="entry name" value="Flag_bb_rod_N"/>
</dbReference>
<dbReference type="InterPro" id="IPR020013">
    <property type="entry name" value="Flagellar_FlgE/F/G"/>
</dbReference>
<evidence type="ECO:0000256" key="1">
    <source>
        <dbReference type="ARBA" id="ARBA00004117"/>
    </source>
</evidence>
<organism evidence="10 11">
    <name type="scientific">Legionella antarctica</name>
    <dbReference type="NCBI Taxonomy" id="2708020"/>
    <lineage>
        <taxon>Bacteria</taxon>
        <taxon>Pseudomonadati</taxon>
        <taxon>Pseudomonadota</taxon>
        <taxon>Gammaproteobacteria</taxon>
        <taxon>Legionellales</taxon>
        <taxon>Legionellaceae</taxon>
        <taxon>Legionella</taxon>
    </lineage>
</organism>
<dbReference type="PANTHER" id="PTHR30435">
    <property type="entry name" value="FLAGELLAR PROTEIN"/>
    <property type="match status" value="1"/>
</dbReference>
<dbReference type="GO" id="GO:0005829">
    <property type="term" value="C:cytosol"/>
    <property type="evidence" value="ECO:0007669"/>
    <property type="project" value="TreeGrafter"/>
</dbReference>
<proteinExistence type="inferred from homology"/>
<reference evidence="10" key="1">
    <citation type="journal article" date="2020" name="Microbiol. Resour. Announc.">
        <title>Complete Genome Sequence of Novel Psychrotolerant Legionella Strain TUM19329, Isolated from Antarctic Lake Sediment.</title>
        <authorList>
            <person name="Shimada S."/>
            <person name="Nakai R."/>
            <person name="Aoki K."/>
            <person name="Shimoeda N."/>
            <person name="Ohno G."/>
            <person name="Miyazaki Y."/>
            <person name="Kudoh S."/>
            <person name="Imura S."/>
            <person name="Watanabe K."/>
            <person name="Ishii Y."/>
            <person name="Tateda K."/>
        </authorList>
    </citation>
    <scope>NUCLEOTIDE SEQUENCE [LARGE SCALE GENOMIC DNA]</scope>
    <source>
        <strain evidence="10">TUM19329</strain>
    </source>
</reference>
<evidence type="ECO:0000259" key="6">
    <source>
        <dbReference type="Pfam" id="PF00460"/>
    </source>
</evidence>
<evidence type="ECO:0000256" key="5">
    <source>
        <dbReference type="RuleBase" id="RU362116"/>
    </source>
</evidence>
<dbReference type="PROSITE" id="PS00588">
    <property type="entry name" value="FLAGELLA_BB_ROD"/>
    <property type="match status" value="1"/>
</dbReference>
<dbReference type="Pfam" id="PF06429">
    <property type="entry name" value="Flg_bbr_C"/>
    <property type="match status" value="1"/>
</dbReference>
<dbReference type="InterPro" id="IPR010930">
    <property type="entry name" value="Flg_bb/hook_C_dom"/>
</dbReference>
<dbReference type="Proteomes" id="UP000502894">
    <property type="component" value="Chromosome"/>
</dbReference>
<dbReference type="NCBIfam" id="NF004238">
    <property type="entry name" value="PRK05682.1-1"/>
    <property type="match status" value="1"/>
</dbReference>
<feature type="domain" description="Flagellar basal body rod protein N-terminal" evidence="6">
    <location>
        <begin position="3"/>
        <end position="33"/>
    </location>
</feature>
<dbReference type="PANTHER" id="PTHR30435:SF1">
    <property type="entry name" value="FLAGELLAR HOOK PROTEIN FLGE"/>
    <property type="match status" value="1"/>
</dbReference>
<dbReference type="InterPro" id="IPR019776">
    <property type="entry name" value="Flagellar_basal_body_rod_CS"/>
</dbReference>
<evidence type="ECO:0000256" key="2">
    <source>
        <dbReference type="ARBA" id="ARBA00009677"/>
    </source>
</evidence>
<dbReference type="Pfam" id="PF22692">
    <property type="entry name" value="LlgE_F_G_D1"/>
    <property type="match status" value="1"/>
</dbReference>
<keyword evidence="11" id="KW-1185">Reference proteome</keyword>
<dbReference type="EMBL" id="AP022839">
    <property type="protein sequence ID" value="BCA95143.1"/>
    <property type="molecule type" value="Genomic_DNA"/>
</dbReference>
<feature type="domain" description="Flagellar basal-body/hook protein C-terminal" evidence="7">
    <location>
        <begin position="392"/>
        <end position="436"/>
    </location>
</feature>
<evidence type="ECO:0000259" key="8">
    <source>
        <dbReference type="Pfam" id="PF07559"/>
    </source>
</evidence>
<dbReference type="AlphaFoldDB" id="A0A6F8T4K8"/>
<dbReference type="Pfam" id="PF00460">
    <property type="entry name" value="Flg_bb_rod"/>
    <property type="match status" value="1"/>
</dbReference>
<dbReference type="InterPro" id="IPR053967">
    <property type="entry name" value="LlgE_F_G-like_D1"/>
</dbReference>
<dbReference type="InterPro" id="IPR011491">
    <property type="entry name" value="FlgE_D2"/>
</dbReference>
<evidence type="ECO:0000259" key="7">
    <source>
        <dbReference type="Pfam" id="PF06429"/>
    </source>
</evidence>
<dbReference type="InterPro" id="IPR037058">
    <property type="entry name" value="Falgellar_hook_FlgE_sf"/>
</dbReference>
<accession>A0A6F8T4K8</accession>
<dbReference type="GO" id="GO:0009424">
    <property type="term" value="C:bacterial-type flagellum hook"/>
    <property type="evidence" value="ECO:0007669"/>
    <property type="project" value="TreeGrafter"/>
</dbReference>
<evidence type="ECO:0000256" key="4">
    <source>
        <dbReference type="ARBA" id="ARBA00023143"/>
    </source>
</evidence>
<feature type="domain" description="Flagellar hook protein FlgE D2" evidence="8">
    <location>
        <begin position="180"/>
        <end position="318"/>
    </location>
</feature>
<dbReference type="KEGG" id="lant:TUM19329_15040"/>
<keyword evidence="4 5" id="KW-0975">Bacterial flagellum</keyword>
<keyword evidence="10" id="KW-0282">Flagellum</keyword>
<dbReference type="SUPFAM" id="SSF117143">
    <property type="entry name" value="Flagellar hook protein flgE"/>
    <property type="match status" value="1"/>
</dbReference>
<evidence type="ECO:0000259" key="9">
    <source>
        <dbReference type="Pfam" id="PF22692"/>
    </source>
</evidence>
<feature type="domain" description="Flagellar hook protein FlgE/F/G-like D1" evidence="9">
    <location>
        <begin position="83"/>
        <end position="132"/>
    </location>
</feature>
<comment type="subcellular location">
    <subcellularLocation>
        <location evidence="1 5">Bacterial flagellum basal body</location>
    </subcellularLocation>
</comment>
<evidence type="ECO:0000256" key="3">
    <source>
        <dbReference type="ARBA" id="ARBA00019015"/>
    </source>
</evidence>
<name>A0A6F8T4K8_9GAMM</name>
<comment type="function">
    <text evidence="5">A flexible structure which links the flagellar filament to the drive apparatus in the basal body.</text>
</comment>
<dbReference type="RefSeq" id="WP_173236826.1">
    <property type="nucleotide sequence ID" value="NZ_AP022839.1"/>
</dbReference>
<dbReference type="Gene3D" id="2.60.98.20">
    <property type="entry name" value="Flagellar hook protein FlgE"/>
    <property type="match status" value="1"/>
</dbReference>
<keyword evidence="10" id="KW-0969">Cilium</keyword>
<sequence length="437" mass="45222">MSFNTGLGGIQAASKALDVTGNNIANSSTVGFKRSRAEFADVYNYNAYGVSRTAVGGGVSLSRVSQSFATGDIYGTNNALDLAINGSGFFILNDQGAKAYTRAGQFSLNNQNYVVNDKDQRLTGLLADDVGNITGVSGDLQINTANIKPRASSTVTAGLNLYSASTPPGANWTGGATPVSDTYNNTTSSTIYDSLGNSHVLSMYFIKADPDALAGAPNAASPPGTQGQWYVAFQIDNQDVPALGGPGNTDNLFRAAFNPDGSFAGAQDTTNTGLPNNLIPLTMNLNNGSNPLSINVDLTDSTQFGSGFAVQSTFNDGFTTGSLAGLDIDITGVIFGRYTNGQAMAMGQIQLANFADTGSLQNVGNTNWAETTGSGQALIGVAGTGGLGSINAGNLEQSNVDITTELVDLITEQRNFQANAQTIRTGDAVTQTIINIR</sequence>
<protein>
    <recommendedName>
        <fullName evidence="3 5">Flagellar hook protein FlgE</fullName>
    </recommendedName>
</protein>
<dbReference type="InterPro" id="IPR037925">
    <property type="entry name" value="FlgE/F/G-like"/>
</dbReference>
<evidence type="ECO:0000313" key="11">
    <source>
        <dbReference type="Proteomes" id="UP000502894"/>
    </source>
</evidence>
<keyword evidence="10" id="KW-0966">Cell projection</keyword>
<dbReference type="GO" id="GO:0071978">
    <property type="term" value="P:bacterial-type flagellum-dependent swarming motility"/>
    <property type="evidence" value="ECO:0007669"/>
    <property type="project" value="TreeGrafter"/>
</dbReference>
<comment type="similarity">
    <text evidence="2 5">Belongs to the flagella basal body rod proteins family.</text>
</comment>
<dbReference type="Pfam" id="PF07559">
    <property type="entry name" value="FlgE_D2"/>
    <property type="match status" value="1"/>
</dbReference>
<evidence type="ECO:0000313" key="10">
    <source>
        <dbReference type="EMBL" id="BCA95143.1"/>
    </source>
</evidence>
<dbReference type="GO" id="GO:0009425">
    <property type="term" value="C:bacterial-type flagellum basal body"/>
    <property type="evidence" value="ECO:0007669"/>
    <property type="project" value="UniProtKB-SubCell"/>
</dbReference>
<dbReference type="NCBIfam" id="TIGR03506">
    <property type="entry name" value="FlgEFG_subfam"/>
    <property type="match status" value="1"/>
</dbReference>